<dbReference type="PANTHER" id="PTHR33164:SF64">
    <property type="entry name" value="TRANSCRIPTIONAL REGULATOR SLYA"/>
    <property type="match status" value="1"/>
</dbReference>
<keyword evidence="8" id="KW-1185">Reference proteome</keyword>
<evidence type="ECO:0000256" key="2">
    <source>
        <dbReference type="ARBA" id="ARBA00023125"/>
    </source>
</evidence>
<dbReference type="eggNOG" id="COG1846">
    <property type="taxonomic scope" value="Bacteria"/>
</dbReference>
<comment type="caution">
    <text evidence="5">The sequence shown here is derived from an EMBL/GenBank/DDBJ whole genome shotgun (WGS) entry which is preliminary data.</text>
</comment>
<dbReference type="AlphaFoldDB" id="A0A011TEL1"/>
<dbReference type="Proteomes" id="UP000294958">
    <property type="component" value="Unassembled WGS sequence"/>
</dbReference>
<evidence type="ECO:0000259" key="4">
    <source>
        <dbReference type="PROSITE" id="PS50995"/>
    </source>
</evidence>
<dbReference type="InterPro" id="IPR000835">
    <property type="entry name" value="HTH_MarR-typ"/>
</dbReference>
<dbReference type="NCBIfam" id="NF002926">
    <property type="entry name" value="PRK03573.1"/>
    <property type="match status" value="1"/>
</dbReference>
<feature type="domain" description="HTH marR-type" evidence="4">
    <location>
        <begin position="4"/>
        <end position="137"/>
    </location>
</feature>
<keyword evidence="3" id="KW-0804">Transcription</keyword>
<dbReference type="GO" id="GO:0006950">
    <property type="term" value="P:response to stress"/>
    <property type="evidence" value="ECO:0007669"/>
    <property type="project" value="TreeGrafter"/>
</dbReference>
<evidence type="ECO:0000256" key="1">
    <source>
        <dbReference type="ARBA" id="ARBA00023015"/>
    </source>
</evidence>
<accession>A0A011TEL1</accession>
<dbReference type="RefSeq" id="WP_035023106.1">
    <property type="nucleotide sequence ID" value="NZ_KK073878.1"/>
</dbReference>
<protein>
    <submittedName>
        <fullName evidence="5">MarR family transcriptional regulator</fullName>
    </submittedName>
</protein>
<evidence type="ECO:0000313" key="5">
    <source>
        <dbReference type="EMBL" id="EXL10109.1"/>
    </source>
</evidence>
<gene>
    <name evidence="5" type="ORF">BG36_08065</name>
    <name evidence="6" type="ORF">DES43_10598</name>
</gene>
<dbReference type="PRINTS" id="PR00598">
    <property type="entry name" value="HTHMARR"/>
</dbReference>
<evidence type="ECO:0000313" key="8">
    <source>
        <dbReference type="Proteomes" id="UP000294958"/>
    </source>
</evidence>
<organism evidence="5 7">
    <name type="scientific">Aquamicrobium defluvii</name>
    <dbReference type="NCBI Taxonomy" id="69279"/>
    <lineage>
        <taxon>Bacteria</taxon>
        <taxon>Pseudomonadati</taxon>
        <taxon>Pseudomonadota</taxon>
        <taxon>Alphaproteobacteria</taxon>
        <taxon>Hyphomicrobiales</taxon>
        <taxon>Phyllobacteriaceae</taxon>
        <taxon>Aquamicrobium</taxon>
    </lineage>
</organism>
<dbReference type="SMART" id="SM00347">
    <property type="entry name" value="HTH_MARR"/>
    <property type="match status" value="1"/>
</dbReference>
<dbReference type="Pfam" id="PF12802">
    <property type="entry name" value="MarR_2"/>
    <property type="match status" value="1"/>
</dbReference>
<dbReference type="OrthoDB" id="7559832at2"/>
<keyword evidence="2" id="KW-0238">DNA-binding</keyword>
<dbReference type="EMBL" id="JENY01000002">
    <property type="protein sequence ID" value="EXL10109.1"/>
    <property type="molecule type" value="Genomic_DNA"/>
</dbReference>
<dbReference type="SUPFAM" id="SSF46785">
    <property type="entry name" value="Winged helix' DNA-binding domain"/>
    <property type="match status" value="1"/>
</dbReference>
<name>A0A011TEL1_9HYPH</name>
<dbReference type="PROSITE" id="PS50995">
    <property type="entry name" value="HTH_MARR_2"/>
    <property type="match status" value="1"/>
</dbReference>
<dbReference type="GO" id="GO:0003700">
    <property type="term" value="F:DNA-binding transcription factor activity"/>
    <property type="evidence" value="ECO:0007669"/>
    <property type="project" value="InterPro"/>
</dbReference>
<dbReference type="Proteomes" id="UP000019849">
    <property type="component" value="Unassembled WGS sequence"/>
</dbReference>
<dbReference type="STRING" id="69279.BG36_08065"/>
<dbReference type="InterPro" id="IPR036388">
    <property type="entry name" value="WH-like_DNA-bd_sf"/>
</dbReference>
<keyword evidence="1" id="KW-0805">Transcription regulation</keyword>
<sequence length="145" mass="16218">MDAGEQFAVELARVSRQWRKRIDERLRHLDLTQARWMVLLQLSRMGAPVSQRELADIVGVEGPTLVRVLDNLERQGLVERRACNADRRVKLIELAQGAGPVIAEIGRIAAGLRQELLEGVPAGELERARELLKIIADRLESGPRG</sequence>
<dbReference type="GO" id="GO:0003677">
    <property type="term" value="F:DNA binding"/>
    <property type="evidence" value="ECO:0007669"/>
    <property type="project" value="UniProtKB-KW"/>
</dbReference>
<dbReference type="EMBL" id="SNZF01000005">
    <property type="protein sequence ID" value="TDR36432.1"/>
    <property type="molecule type" value="Genomic_DNA"/>
</dbReference>
<evidence type="ECO:0000313" key="7">
    <source>
        <dbReference type="Proteomes" id="UP000019849"/>
    </source>
</evidence>
<dbReference type="InterPro" id="IPR036390">
    <property type="entry name" value="WH_DNA-bd_sf"/>
</dbReference>
<evidence type="ECO:0000313" key="6">
    <source>
        <dbReference type="EMBL" id="TDR36432.1"/>
    </source>
</evidence>
<dbReference type="HOGENOM" id="CLU_083287_18_2_5"/>
<dbReference type="InterPro" id="IPR039422">
    <property type="entry name" value="MarR/SlyA-like"/>
</dbReference>
<dbReference type="PATRIC" id="fig|69279.3.peg.521"/>
<reference evidence="6 8" key="2">
    <citation type="submission" date="2019-03" db="EMBL/GenBank/DDBJ databases">
        <title>Genomic Encyclopedia of Type Strains, Phase IV (KMG-IV): sequencing the most valuable type-strain genomes for metagenomic binning, comparative biology and taxonomic classification.</title>
        <authorList>
            <person name="Goeker M."/>
        </authorList>
    </citation>
    <scope>NUCLEOTIDE SEQUENCE [LARGE SCALE GENOMIC DNA]</scope>
    <source>
        <strain evidence="6 8">DSM 11603</strain>
    </source>
</reference>
<dbReference type="PANTHER" id="PTHR33164">
    <property type="entry name" value="TRANSCRIPTIONAL REGULATOR, MARR FAMILY"/>
    <property type="match status" value="1"/>
</dbReference>
<dbReference type="Gene3D" id="1.10.10.10">
    <property type="entry name" value="Winged helix-like DNA-binding domain superfamily/Winged helix DNA-binding domain"/>
    <property type="match status" value="1"/>
</dbReference>
<proteinExistence type="predicted"/>
<evidence type="ECO:0000256" key="3">
    <source>
        <dbReference type="ARBA" id="ARBA00023163"/>
    </source>
</evidence>
<reference evidence="5 7" key="1">
    <citation type="submission" date="2014-02" db="EMBL/GenBank/DDBJ databases">
        <title>Aquamicrobium defluvii Genome sequencing.</title>
        <authorList>
            <person name="Wang X."/>
        </authorList>
    </citation>
    <scope>NUCLEOTIDE SEQUENCE [LARGE SCALE GENOMIC DNA]</scope>
    <source>
        <strain evidence="5 7">W13Z1</strain>
    </source>
</reference>